<evidence type="ECO:0000313" key="2">
    <source>
        <dbReference type="EMBL" id="MBD5781881.1"/>
    </source>
</evidence>
<sequence>MNPVPRHALLNPVAWLFGLAAIGLLFDLILVSTTGSPYTPGFYAFNSVVGYIAVCWLSRDSYRRKIYFPADIALLVFWIGFPAYLYEARGFKGLFLFVGAIVLYLAFVYLHLAFTDMVYLSQFD</sequence>
<keyword evidence="3" id="KW-1185">Reference proteome</keyword>
<evidence type="ECO:0000256" key="1">
    <source>
        <dbReference type="SAM" id="Phobius"/>
    </source>
</evidence>
<keyword evidence="1" id="KW-1133">Transmembrane helix</keyword>
<accession>A0A927FDP1</accession>
<gene>
    <name evidence="2" type="ORF">IEN85_20440</name>
</gene>
<organism evidence="2 3">
    <name type="scientific">Pelagicoccus enzymogenes</name>
    <dbReference type="NCBI Taxonomy" id="2773457"/>
    <lineage>
        <taxon>Bacteria</taxon>
        <taxon>Pseudomonadati</taxon>
        <taxon>Verrucomicrobiota</taxon>
        <taxon>Opitutia</taxon>
        <taxon>Puniceicoccales</taxon>
        <taxon>Pelagicoccaceae</taxon>
        <taxon>Pelagicoccus</taxon>
    </lineage>
</organism>
<dbReference type="RefSeq" id="WP_191618959.1">
    <property type="nucleotide sequence ID" value="NZ_JACYFG010000051.1"/>
</dbReference>
<feature type="transmembrane region" description="Helical" evidence="1">
    <location>
        <begin position="12"/>
        <end position="30"/>
    </location>
</feature>
<dbReference type="EMBL" id="JACYFG010000051">
    <property type="protein sequence ID" value="MBD5781881.1"/>
    <property type="molecule type" value="Genomic_DNA"/>
</dbReference>
<protein>
    <submittedName>
        <fullName evidence="2">Uncharacterized protein</fullName>
    </submittedName>
</protein>
<keyword evidence="1" id="KW-0812">Transmembrane</keyword>
<keyword evidence="1" id="KW-0472">Membrane</keyword>
<feature type="transmembrane region" description="Helical" evidence="1">
    <location>
        <begin position="93"/>
        <end position="114"/>
    </location>
</feature>
<proteinExistence type="predicted"/>
<dbReference type="AlphaFoldDB" id="A0A927FDP1"/>
<name>A0A927FDP1_9BACT</name>
<dbReference type="Proteomes" id="UP000622317">
    <property type="component" value="Unassembled WGS sequence"/>
</dbReference>
<feature type="transmembrane region" description="Helical" evidence="1">
    <location>
        <begin position="65"/>
        <end position="86"/>
    </location>
</feature>
<evidence type="ECO:0000313" key="3">
    <source>
        <dbReference type="Proteomes" id="UP000622317"/>
    </source>
</evidence>
<comment type="caution">
    <text evidence="2">The sequence shown here is derived from an EMBL/GenBank/DDBJ whole genome shotgun (WGS) entry which is preliminary data.</text>
</comment>
<reference evidence="2" key="1">
    <citation type="submission" date="2020-09" db="EMBL/GenBank/DDBJ databases">
        <title>Pelagicoccus enzymogenes sp. nov. with an EPS production, isolated from marine sediment.</title>
        <authorList>
            <person name="Feng X."/>
        </authorList>
    </citation>
    <scope>NUCLEOTIDE SEQUENCE</scope>
    <source>
        <strain evidence="2">NFK12</strain>
    </source>
</reference>